<dbReference type="RefSeq" id="WP_236372056.1">
    <property type="nucleotide sequence ID" value="NZ_WKAT01000031.1"/>
</dbReference>
<dbReference type="Proteomes" id="UP000814158">
    <property type="component" value="Unassembled WGS sequence"/>
</dbReference>
<evidence type="ECO:0000313" key="4">
    <source>
        <dbReference type="Proteomes" id="UP000814158"/>
    </source>
</evidence>
<proteinExistence type="predicted"/>
<organism evidence="3 4">
    <name type="scientific">Pseudomonas salomonii</name>
    <dbReference type="NCBI Taxonomy" id="191391"/>
    <lineage>
        <taxon>Bacteria</taxon>
        <taxon>Pseudomonadati</taxon>
        <taxon>Pseudomonadota</taxon>
        <taxon>Gammaproteobacteria</taxon>
        <taxon>Pseudomonadales</taxon>
        <taxon>Pseudomonadaceae</taxon>
        <taxon>Pseudomonas</taxon>
    </lineage>
</organism>
<dbReference type="Gene3D" id="1.10.30.50">
    <property type="match status" value="1"/>
</dbReference>
<evidence type="ECO:0000313" key="3">
    <source>
        <dbReference type="EMBL" id="MCF5546234.1"/>
    </source>
</evidence>
<name>A0ABS9GKH5_9PSED</name>
<dbReference type="Pfam" id="PF01844">
    <property type="entry name" value="HNH"/>
    <property type="match status" value="1"/>
</dbReference>
<protein>
    <recommendedName>
        <fullName evidence="2">HNH domain-containing protein</fullName>
    </recommendedName>
</protein>
<reference evidence="3 4" key="1">
    <citation type="submission" date="2019-11" db="EMBL/GenBank/DDBJ databases">
        <title>Epiphytic Pseudomonas syringae from cherry orchards.</title>
        <authorList>
            <person name="Hulin M.T."/>
        </authorList>
    </citation>
    <scope>NUCLEOTIDE SEQUENCE [LARGE SCALE GENOMIC DNA]</scope>
    <source>
        <strain evidence="3 4">PA-3-2A</strain>
    </source>
</reference>
<feature type="region of interest" description="Disordered" evidence="1">
    <location>
        <begin position="1"/>
        <end position="20"/>
    </location>
</feature>
<dbReference type="EMBL" id="WKAT01000031">
    <property type="protein sequence ID" value="MCF5546234.1"/>
    <property type="molecule type" value="Genomic_DNA"/>
</dbReference>
<gene>
    <name evidence="3" type="ORF">GIV68_15970</name>
</gene>
<evidence type="ECO:0000259" key="2">
    <source>
        <dbReference type="Pfam" id="PF01844"/>
    </source>
</evidence>
<evidence type="ECO:0000256" key="1">
    <source>
        <dbReference type="SAM" id="MobiDB-lite"/>
    </source>
</evidence>
<accession>A0ABS9GKH5</accession>
<keyword evidence="4" id="KW-1185">Reference proteome</keyword>
<dbReference type="InterPro" id="IPR002711">
    <property type="entry name" value="HNH"/>
</dbReference>
<comment type="caution">
    <text evidence="3">The sequence shown here is derived from an EMBL/GenBank/DDBJ whole genome shotgun (WGS) entry which is preliminary data.</text>
</comment>
<sequence length="248" mass="28847">MSANVPLPLKNQPKLTPAQKQRQRFKVIRDLHRDAKAGDKTVWSRLGDADKVHVYWKGLMRDHLKKKQEPRCCYCKRWLLNYAYASPIEHVLPRSIYPEHALRLKNLALACYDCNHLKDADDWGKVVGPFQTRDAVGFFHPRIHSYEEHIHYLHYETNDLEYISFHGLTPQGRHLCTRLLSDVVGKKRLEGSFPGLQLWVKATRSLDNNSSRSSSDRPELDIFGWMLSRTVSDQLDDGAKISAMWIRK</sequence>
<feature type="domain" description="HNH" evidence="2">
    <location>
        <begin position="72"/>
        <end position="118"/>
    </location>
</feature>